<dbReference type="AlphaFoldDB" id="A0A1N7IB01"/>
<name>A0A1N7IB01_9FLAO</name>
<sequence>MNREIKFRGHRIDDEGIVYGHLVIDPKGNYRIYFKPFSDATSNTFFLVKPETVGQYTGLNDKNGVEIYEGDILDEDGFLFQVIYDVQNAKFKLKHIGPYQYPEWNRGIRMNIIGNIHENPELLNPKS</sequence>
<evidence type="ECO:0000313" key="2">
    <source>
        <dbReference type="EMBL" id="AZB01264.1"/>
    </source>
</evidence>
<evidence type="ECO:0000259" key="1">
    <source>
        <dbReference type="Pfam" id="PF09643"/>
    </source>
</evidence>
<keyword evidence="5" id="KW-1185">Reference proteome</keyword>
<dbReference type="EMBL" id="CP033926">
    <property type="protein sequence ID" value="AZB01264.1"/>
    <property type="molecule type" value="Genomic_DNA"/>
</dbReference>
<proteinExistence type="predicted"/>
<dbReference type="OrthoDB" id="1809393at2"/>
<accession>A0A1N7IB01</accession>
<dbReference type="Proteomes" id="UP000279541">
    <property type="component" value="Chromosome"/>
</dbReference>
<gene>
    <name evidence="2" type="ORF">EG359_17320</name>
    <name evidence="3" type="ORF">SAMN05421768_103663</name>
</gene>
<dbReference type="RefSeq" id="WP_076353334.1">
    <property type="nucleotide sequence ID" value="NZ_CP033926.1"/>
</dbReference>
<evidence type="ECO:0000313" key="3">
    <source>
        <dbReference type="EMBL" id="SIS34248.1"/>
    </source>
</evidence>
<reference evidence="2 5" key="2">
    <citation type="submission" date="2018-11" db="EMBL/GenBank/DDBJ databases">
        <title>Proposal to divide the Flavobacteriaceae and reorganize its genera based on Amino Acid Identity values calculated from whole genome sequences.</title>
        <authorList>
            <person name="Nicholson A.C."/>
            <person name="Gulvik C.A."/>
            <person name="Whitney A.M."/>
            <person name="Humrighouse B.W."/>
            <person name="Bell M."/>
            <person name="Holmes B."/>
            <person name="Steigerwalt A.G."/>
            <person name="Villarma A."/>
            <person name="Sheth M."/>
            <person name="Batra D."/>
            <person name="Pryor J."/>
            <person name="Bernardet J.-F."/>
            <person name="Hugo C."/>
            <person name="Kampfer P."/>
            <person name="Newman J."/>
            <person name="McQuiston J.R."/>
        </authorList>
    </citation>
    <scope>NUCLEOTIDE SEQUENCE [LARGE SCALE GENOMIC DNA]</scope>
    <source>
        <strain evidence="2 5">DSM 16927</strain>
    </source>
</reference>
<protein>
    <submittedName>
        <fullName evidence="3">Phage uncharacterized protein TIGR01671</fullName>
    </submittedName>
</protein>
<reference evidence="3 4" key="1">
    <citation type="submission" date="2017-01" db="EMBL/GenBank/DDBJ databases">
        <authorList>
            <person name="Mah S.A."/>
            <person name="Swanson W.J."/>
            <person name="Moy G.W."/>
            <person name="Vacquier V.D."/>
        </authorList>
    </citation>
    <scope>NUCLEOTIDE SEQUENCE [LARGE SCALE GENOMIC DNA]</scope>
    <source>
        <strain evidence="3 4">DSM 16927</strain>
    </source>
</reference>
<dbReference type="Proteomes" id="UP000186106">
    <property type="component" value="Unassembled WGS sequence"/>
</dbReference>
<dbReference type="InterPro" id="IPR023385">
    <property type="entry name" value="YopX-like_C"/>
</dbReference>
<feature type="domain" description="YopX protein" evidence="1">
    <location>
        <begin position="6"/>
        <end position="123"/>
    </location>
</feature>
<dbReference type="Pfam" id="PF09643">
    <property type="entry name" value="YopX"/>
    <property type="match status" value="1"/>
</dbReference>
<evidence type="ECO:0000313" key="5">
    <source>
        <dbReference type="Proteomes" id="UP000279541"/>
    </source>
</evidence>
<dbReference type="Gene3D" id="2.30.30.290">
    <property type="entry name" value="YopX-like domains"/>
    <property type="match status" value="1"/>
</dbReference>
<dbReference type="STRING" id="112234.SAMN05421768_103663"/>
<dbReference type="SUPFAM" id="SSF159006">
    <property type="entry name" value="YopX-like"/>
    <property type="match status" value="1"/>
</dbReference>
<dbReference type="EMBL" id="FTNZ01000003">
    <property type="protein sequence ID" value="SIS34248.1"/>
    <property type="molecule type" value="Genomic_DNA"/>
</dbReference>
<dbReference type="KEGG" id="cjt:EG359_17320"/>
<dbReference type="InterPro" id="IPR019096">
    <property type="entry name" value="YopX_protein"/>
</dbReference>
<organism evidence="3 4">
    <name type="scientific">Chryseobacterium joostei</name>
    <dbReference type="NCBI Taxonomy" id="112234"/>
    <lineage>
        <taxon>Bacteria</taxon>
        <taxon>Pseudomonadati</taxon>
        <taxon>Bacteroidota</taxon>
        <taxon>Flavobacteriia</taxon>
        <taxon>Flavobacteriales</taxon>
        <taxon>Weeksellaceae</taxon>
        <taxon>Chryseobacterium group</taxon>
        <taxon>Chryseobacterium</taxon>
    </lineage>
</organism>
<evidence type="ECO:0000313" key="4">
    <source>
        <dbReference type="Proteomes" id="UP000186106"/>
    </source>
</evidence>